<dbReference type="EMBL" id="CADCWL010000237">
    <property type="protein sequence ID" value="CAA9582785.1"/>
    <property type="molecule type" value="Genomic_DNA"/>
</dbReference>
<sequence length="433" mass="45733">APRERERAFPGPRGRDAVLLPGRHRLDGAAAPDAARIRALSPRPRSQGVHGDPGDGHLGVLGAVGAEPERRPALARPGPDPAKRHLLRPPRPRLRPRRGAWPAAGAAADLGRQGRAATVGDRPRGLHPGERATLRGVPRGALPGPRRDLGARRRPQPDAAAPPGNLAGVGGGVDPGRWRPAPDDVPPAGTLHIGHVRPRRAVALLRHDPVGPPSTGLPEPRARRGRLRAIPDQADARRGAVLRGPPGRLEARGGVLRRLGRAEGRLLGALRRRPRPHLRGEWSVPVLAGRRDRQVRGADAVAGRPRPAGSGPDAARAPAAGVAAVPRTGARPGPARLRGRRRGRPPAGDARERRRLRLRLSAKRGPGDGRPGKAQRRRGHGGVVRPAPGHGGADRGVRYRSCDRVPGAKRGTEPGLGADARRRRPRGAVAGRV</sequence>
<feature type="compositionally biased region" description="Low complexity" evidence="1">
    <location>
        <begin position="30"/>
        <end position="39"/>
    </location>
</feature>
<feature type="region of interest" description="Disordered" evidence="1">
    <location>
        <begin position="289"/>
        <end position="433"/>
    </location>
</feature>
<reference evidence="2" key="1">
    <citation type="submission" date="2020-02" db="EMBL/GenBank/DDBJ databases">
        <authorList>
            <person name="Meier V. D."/>
        </authorList>
    </citation>
    <scope>NUCLEOTIDE SEQUENCE</scope>
    <source>
        <strain evidence="2">AVDCRST_MAG19</strain>
    </source>
</reference>
<proteinExistence type="predicted"/>
<feature type="compositionally biased region" description="Basic residues" evidence="1">
    <location>
        <begin position="84"/>
        <end position="98"/>
    </location>
</feature>
<feature type="compositionally biased region" description="Basic and acidic residues" evidence="1">
    <location>
        <begin position="121"/>
        <end position="133"/>
    </location>
</feature>
<feature type="compositionally biased region" description="Low complexity" evidence="1">
    <location>
        <begin position="99"/>
        <end position="117"/>
    </location>
</feature>
<feature type="compositionally biased region" description="Basic residues" evidence="1">
    <location>
        <begin position="353"/>
        <end position="362"/>
    </location>
</feature>
<feature type="non-terminal residue" evidence="2">
    <location>
        <position position="1"/>
    </location>
</feature>
<feature type="compositionally biased region" description="Low complexity" evidence="1">
    <location>
        <begin position="300"/>
        <end position="336"/>
    </location>
</feature>
<evidence type="ECO:0000256" key="1">
    <source>
        <dbReference type="SAM" id="MobiDB-lite"/>
    </source>
</evidence>
<gene>
    <name evidence="2" type="ORF">AVDCRST_MAG19-4283</name>
</gene>
<accession>A0A6J4VMN0</accession>
<feature type="non-terminal residue" evidence="2">
    <location>
        <position position="433"/>
    </location>
</feature>
<name>A0A6J4VMN0_9BACT</name>
<evidence type="ECO:0000313" key="2">
    <source>
        <dbReference type="EMBL" id="CAA9582785.1"/>
    </source>
</evidence>
<organism evidence="2">
    <name type="scientific">uncultured Thermomicrobiales bacterium</name>
    <dbReference type="NCBI Taxonomy" id="1645740"/>
    <lineage>
        <taxon>Bacteria</taxon>
        <taxon>Pseudomonadati</taxon>
        <taxon>Thermomicrobiota</taxon>
        <taxon>Thermomicrobia</taxon>
        <taxon>Thermomicrobiales</taxon>
        <taxon>environmental samples</taxon>
    </lineage>
</organism>
<feature type="region of interest" description="Disordered" evidence="1">
    <location>
        <begin position="30"/>
        <end position="191"/>
    </location>
</feature>
<protein>
    <submittedName>
        <fullName evidence="2">GH140</fullName>
    </submittedName>
</protein>
<dbReference type="AlphaFoldDB" id="A0A6J4VMN0"/>
<feature type="region of interest" description="Disordered" evidence="1">
    <location>
        <begin position="206"/>
        <end position="246"/>
    </location>
</feature>
<feature type="compositionally biased region" description="Basic and acidic residues" evidence="1">
    <location>
        <begin position="392"/>
        <end position="403"/>
    </location>
</feature>